<comment type="caution">
    <text evidence="1">The sequence shown here is derived from an EMBL/GenBank/DDBJ whole genome shotgun (WGS) entry which is preliminary data.</text>
</comment>
<keyword evidence="2" id="KW-1185">Reference proteome</keyword>
<dbReference type="Proteomes" id="UP000029228">
    <property type="component" value="Unassembled WGS sequence"/>
</dbReference>
<dbReference type="OrthoDB" id="9966876at2"/>
<evidence type="ECO:0000313" key="1">
    <source>
        <dbReference type="EMBL" id="GAL23027.1"/>
    </source>
</evidence>
<gene>
    <name evidence="1" type="ORF">JCM19235_1328</name>
</gene>
<proteinExistence type="predicted"/>
<sequence length="76" mass="8836">MFDEGELGLCVCIAEPRGDFSLEGYQRGESYVYRFIRSIDGSSDSYYRMFPVFGASYYETCSITAFNKHFKKEIKQ</sequence>
<accession>A0A090SUN6</accession>
<reference evidence="1 2" key="2">
    <citation type="submission" date="2014-09" db="EMBL/GenBank/DDBJ databases">
        <authorList>
            <consortium name="NBRP consortium"/>
            <person name="Sawabe T."/>
            <person name="Meirelles P."/>
            <person name="Nakanishi M."/>
            <person name="Sayaka M."/>
            <person name="Hattori M."/>
            <person name="Ohkuma M."/>
        </authorList>
    </citation>
    <scope>NUCLEOTIDE SEQUENCE [LARGE SCALE GENOMIC DNA]</scope>
    <source>
        <strain evidence="2">JCM19235</strain>
    </source>
</reference>
<organism evidence="1 2">
    <name type="scientific">Vibrio maritimus</name>
    <dbReference type="NCBI Taxonomy" id="990268"/>
    <lineage>
        <taxon>Bacteria</taxon>
        <taxon>Pseudomonadati</taxon>
        <taxon>Pseudomonadota</taxon>
        <taxon>Gammaproteobacteria</taxon>
        <taxon>Vibrionales</taxon>
        <taxon>Vibrionaceae</taxon>
        <taxon>Vibrio</taxon>
    </lineage>
</organism>
<dbReference type="STRING" id="990268.JCM19235_1328"/>
<protein>
    <submittedName>
        <fullName evidence="1">Uncharacterized protein</fullName>
    </submittedName>
</protein>
<dbReference type="AlphaFoldDB" id="A0A090SUN6"/>
<evidence type="ECO:0000313" key="2">
    <source>
        <dbReference type="Proteomes" id="UP000029228"/>
    </source>
</evidence>
<dbReference type="EMBL" id="BBMR01000017">
    <property type="protein sequence ID" value="GAL23027.1"/>
    <property type="molecule type" value="Genomic_DNA"/>
</dbReference>
<reference evidence="1 2" key="1">
    <citation type="submission" date="2014-09" db="EMBL/GenBank/DDBJ databases">
        <title>Vibrio maritimus JCM 19235. (C45) whole genome shotgun sequence.</title>
        <authorList>
            <person name="Sawabe T."/>
            <person name="Meirelles P."/>
            <person name="Nakanishi M."/>
            <person name="Sayaka M."/>
            <person name="Hattori M."/>
            <person name="Ohkuma M."/>
        </authorList>
    </citation>
    <scope>NUCLEOTIDE SEQUENCE [LARGE SCALE GENOMIC DNA]</scope>
    <source>
        <strain evidence="2">JCM19235</strain>
    </source>
</reference>
<name>A0A090SUN6_9VIBR</name>